<dbReference type="PRINTS" id="PR00758">
    <property type="entry name" value="ARSENICPUMP"/>
</dbReference>
<name>A0A0K1PC79_9BACT</name>
<feature type="transmembrane region" description="Helical" evidence="8">
    <location>
        <begin position="218"/>
        <end position="236"/>
    </location>
</feature>
<evidence type="ECO:0000259" key="9">
    <source>
        <dbReference type="Pfam" id="PF03600"/>
    </source>
</evidence>
<protein>
    <submittedName>
        <fullName evidence="10">Arsenic efflux pump protein</fullName>
    </submittedName>
</protein>
<dbReference type="PANTHER" id="PTHR43302">
    <property type="entry name" value="TRANSPORTER ARSB-RELATED"/>
    <property type="match status" value="1"/>
</dbReference>
<evidence type="ECO:0000313" key="11">
    <source>
        <dbReference type="Proteomes" id="UP000055590"/>
    </source>
</evidence>
<evidence type="ECO:0000256" key="8">
    <source>
        <dbReference type="SAM" id="Phobius"/>
    </source>
</evidence>
<sequence>MTAALIVFAITYLFILGQPLPFIRLERPAAALVGAVAMVVVGAVSPAEAYRDAIDYQTLALLLGMMILTGYLQAAGFFRWASHAVIRGARTPRRLLAGITVICAALSALLVNDTVCLMVTPLVVQVIDDSDLPPLPFLLAIAFGANAGSAATPTGNPQNMLIASLSGLSFQEFVGSLGPAAVAATAVVLLLLFVFFGRQLPERPLVGAEREPPATDRVLLAKSLVAIVGVVIAFIAGANLAWSALAGAAFLLLVAGNMGGEVLREVNWLLLLFFAGLFIVVYGVGQTGVAERLFDVAPLAGAGEARQAIAFSAISIVGSNLFSNVPFVILAAKWIPAFADPLLAWKTLALASTLAGNLTIVGSVANLIVFEIAGARGRVSFWRFLGYGLPITLGSTAAGVVLLLLFR</sequence>
<feature type="transmembrane region" description="Helical" evidence="8">
    <location>
        <begin position="29"/>
        <end position="47"/>
    </location>
</feature>
<dbReference type="OrthoDB" id="9765532at2"/>
<dbReference type="PANTHER" id="PTHR43302:SF5">
    <property type="entry name" value="TRANSPORTER ARSB-RELATED"/>
    <property type="match status" value="1"/>
</dbReference>
<comment type="subcellular location">
    <subcellularLocation>
        <location evidence="1">Cell membrane</location>
        <topology evidence="1">Multi-pass membrane protein</topology>
    </subcellularLocation>
</comment>
<dbReference type="GO" id="GO:0005886">
    <property type="term" value="C:plasma membrane"/>
    <property type="evidence" value="ECO:0007669"/>
    <property type="project" value="UniProtKB-SubCell"/>
</dbReference>
<evidence type="ECO:0000256" key="6">
    <source>
        <dbReference type="ARBA" id="ARBA00022989"/>
    </source>
</evidence>
<feature type="domain" description="Citrate transporter-like" evidence="9">
    <location>
        <begin position="19"/>
        <end position="355"/>
    </location>
</feature>
<proteinExistence type="inferred from homology"/>
<keyword evidence="7 8" id="KW-0472">Membrane</keyword>
<dbReference type="InterPro" id="IPR004680">
    <property type="entry name" value="Cit_transptr-like_dom"/>
</dbReference>
<feature type="transmembrane region" description="Helical" evidence="8">
    <location>
        <begin position="59"/>
        <end position="78"/>
    </location>
</feature>
<keyword evidence="3" id="KW-0813">Transport</keyword>
<evidence type="ECO:0000256" key="3">
    <source>
        <dbReference type="ARBA" id="ARBA00022448"/>
    </source>
</evidence>
<dbReference type="AlphaFoldDB" id="A0A0K1PC79"/>
<dbReference type="PATRIC" id="fig|1391653.3.peg.1117"/>
<accession>A0A0K1PC79</accession>
<dbReference type="InterPro" id="IPR000802">
    <property type="entry name" value="Arsenical_pump_ArsB"/>
</dbReference>
<evidence type="ECO:0000256" key="4">
    <source>
        <dbReference type="ARBA" id="ARBA00022475"/>
    </source>
</evidence>
<dbReference type="STRING" id="1391653.AKJ08_1091"/>
<dbReference type="GO" id="GO:0015105">
    <property type="term" value="F:arsenite transmembrane transporter activity"/>
    <property type="evidence" value="ECO:0007669"/>
    <property type="project" value="InterPro"/>
</dbReference>
<dbReference type="Proteomes" id="UP000055590">
    <property type="component" value="Chromosome"/>
</dbReference>
<organism evidence="10 11">
    <name type="scientific">Vulgatibacter incomptus</name>
    <dbReference type="NCBI Taxonomy" id="1391653"/>
    <lineage>
        <taxon>Bacteria</taxon>
        <taxon>Pseudomonadati</taxon>
        <taxon>Myxococcota</taxon>
        <taxon>Myxococcia</taxon>
        <taxon>Myxococcales</taxon>
        <taxon>Cystobacterineae</taxon>
        <taxon>Vulgatibacteraceae</taxon>
        <taxon>Vulgatibacter</taxon>
    </lineage>
</organism>
<evidence type="ECO:0000256" key="7">
    <source>
        <dbReference type="ARBA" id="ARBA00023136"/>
    </source>
</evidence>
<gene>
    <name evidence="10" type="ORF">AKJ08_1091</name>
</gene>
<keyword evidence="11" id="KW-1185">Reference proteome</keyword>
<feature type="transmembrane region" description="Helical" evidence="8">
    <location>
        <begin position="347"/>
        <end position="372"/>
    </location>
</feature>
<dbReference type="RefSeq" id="WP_050725115.1">
    <property type="nucleotide sequence ID" value="NZ_CP012332.1"/>
</dbReference>
<dbReference type="EMBL" id="CP012332">
    <property type="protein sequence ID" value="AKU90704.1"/>
    <property type="molecule type" value="Genomic_DNA"/>
</dbReference>
<feature type="transmembrane region" description="Helical" evidence="8">
    <location>
        <begin position="309"/>
        <end position="335"/>
    </location>
</feature>
<dbReference type="Pfam" id="PF03600">
    <property type="entry name" value="CitMHS"/>
    <property type="match status" value="1"/>
</dbReference>
<dbReference type="KEGG" id="vin:AKJ08_1091"/>
<keyword evidence="4" id="KW-1003">Cell membrane</keyword>
<evidence type="ECO:0000313" key="10">
    <source>
        <dbReference type="EMBL" id="AKU90704.1"/>
    </source>
</evidence>
<feature type="transmembrane region" description="Helical" evidence="8">
    <location>
        <begin position="98"/>
        <end position="123"/>
    </location>
</feature>
<comment type="similarity">
    <text evidence="2">Belongs to the CitM (TC 2.A.11) transporter family.</text>
</comment>
<feature type="transmembrane region" description="Helical" evidence="8">
    <location>
        <begin position="266"/>
        <end position="289"/>
    </location>
</feature>
<keyword evidence="6 8" id="KW-1133">Transmembrane helix</keyword>
<reference evidence="10 11" key="1">
    <citation type="submission" date="2015-08" db="EMBL/GenBank/DDBJ databases">
        <authorList>
            <person name="Babu N.S."/>
            <person name="Beckwith C.J."/>
            <person name="Beseler K.G."/>
            <person name="Brison A."/>
            <person name="Carone J.V."/>
            <person name="Caskin T.P."/>
            <person name="Diamond M."/>
            <person name="Durham M.E."/>
            <person name="Foxe J.M."/>
            <person name="Go M."/>
            <person name="Henderson B.A."/>
            <person name="Jones I.B."/>
            <person name="McGettigan J.A."/>
            <person name="Micheletti S.J."/>
            <person name="Nasrallah M.E."/>
            <person name="Ortiz D."/>
            <person name="Piller C.R."/>
            <person name="Privatt S.R."/>
            <person name="Schneider S.L."/>
            <person name="Sharp S."/>
            <person name="Smith T.C."/>
            <person name="Stanton J.D."/>
            <person name="Ullery H.E."/>
            <person name="Wilson R.J."/>
            <person name="Serrano M.G."/>
            <person name="Buck G."/>
            <person name="Lee V."/>
            <person name="Wang Y."/>
            <person name="Carvalho R."/>
            <person name="Voegtly L."/>
            <person name="Shi R."/>
            <person name="Duckworth R."/>
            <person name="Johnson A."/>
            <person name="Loviza R."/>
            <person name="Walstead R."/>
            <person name="Shah Z."/>
            <person name="Kiflezghi M."/>
            <person name="Wade K."/>
            <person name="Ball S.L."/>
            <person name="Bradley K.W."/>
            <person name="Asai D.J."/>
            <person name="Bowman C.A."/>
            <person name="Russell D.A."/>
            <person name="Pope W.H."/>
            <person name="Jacobs-Sera D."/>
            <person name="Hendrix R.W."/>
            <person name="Hatfull G.F."/>
        </authorList>
    </citation>
    <scope>NUCLEOTIDE SEQUENCE [LARGE SCALE GENOMIC DNA]</scope>
    <source>
        <strain evidence="10 11">DSM 27710</strain>
    </source>
</reference>
<feature type="transmembrane region" description="Helical" evidence="8">
    <location>
        <begin position="384"/>
        <end position="406"/>
    </location>
</feature>
<feature type="transmembrane region" description="Helical" evidence="8">
    <location>
        <begin position="173"/>
        <end position="197"/>
    </location>
</feature>
<keyword evidence="5 8" id="KW-0812">Transmembrane</keyword>
<evidence type="ECO:0000256" key="5">
    <source>
        <dbReference type="ARBA" id="ARBA00022692"/>
    </source>
</evidence>
<evidence type="ECO:0000256" key="2">
    <source>
        <dbReference type="ARBA" id="ARBA00009843"/>
    </source>
</evidence>
<evidence type="ECO:0000256" key="1">
    <source>
        <dbReference type="ARBA" id="ARBA00004651"/>
    </source>
</evidence>